<keyword evidence="2" id="KW-0813">Transport</keyword>
<dbReference type="GO" id="GO:0005524">
    <property type="term" value="F:ATP binding"/>
    <property type="evidence" value="ECO:0007669"/>
    <property type="project" value="UniProtKB-KW"/>
</dbReference>
<evidence type="ECO:0000259" key="5">
    <source>
        <dbReference type="PROSITE" id="PS50893"/>
    </source>
</evidence>
<dbReference type="InterPro" id="IPR017871">
    <property type="entry name" value="ABC_transporter-like_CS"/>
</dbReference>
<comment type="caution">
    <text evidence="6">The sequence shown here is derived from an EMBL/GenBank/DDBJ whole genome shotgun (WGS) entry which is preliminary data.</text>
</comment>
<dbReference type="SUPFAM" id="SSF52540">
    <property type="entry name" value="P-loop containing nucleoside triphosphate hydrolases"/>
    <property type="match status" value="1"/>
</dbReference>
<dbReference type="PROSITE" id="PS50893">
    <property type="entry name" value="ABC_TRANSPORTER_2"/>
    <property type="match status" value="1"/>
</dbReference>
<reference evidence="6 7" key="1">
    <citation type="submission" date="2020-05" db="EMBL/GenBank/DDBJ databases">
        <title>Draft genome of xy-202 and genomic insight in genome of the genus Peptostreptococcus.</title>
        <authorList>
            <person name="Zhang Z."/>
        </authorList>
    </citation>
    <scope>NUCLEOTIDE SEQUENCE [LARGE SCALE GENOMIC DNA]</scope>
    <source>
        <strain evidence="6 7">DSM 27025</strain>
    </source>
</reference>
<dbReference type="PANTHER" id="PTHR42734:SF5">
    <property type="entry name" value="IRON TRANSPORT SYSTEM ATP-BINDING PROTEIN HI_0361-RELATED"/>
    <property type="match status" value="1"/>
</dbReference>
<proteinExistence type="inferred from homology"/>
<dbReference type="InterPro" id="IPR050153">
    <property type="entry name" value="Metal_Ion_Import_ABC"/>
</dbReference>
<evidence type="ECO:0000256" key="4">
    <source>
        <dbReference type="ARBA" id="ARBA00022840"/>
    </source>
</evidence>
<dbReference type="CDD" id="cd03235">
    <property type="entry name" value="ABC_Metallic_Cations"/>
    <property type="match status" value="1"/>
</dbReference>
<accession>A0ABR6TIT8</accession>
<comment type="similarity">
    <text evidence="1">Belongs to the ABC transporter superfamily.</text>
</comment>
<dbReference type="Pfam" id="PF00005">
    <property type="entry name" value="ABC_tran"/>
    <property type="match status" value="1"/>
</dbReference>
<name>A0ABR6TIT8_9FIRM</name>
<dbReference type="PANTHER" id="PTHR42734">
    <property type="entry name" value="METAL TRANSPORT SYSTEM ATP-BINDING PROTEIN TM_0124-RELATED"/>
    <property type="match status" value="1"/>
</dbReference>
<dbReference type="Gene3D" id="3.40.50.300">
    <property type="entry name" value="P-loop containing nucleotide triphosphate hydrolases"/>
    <property type="match status" value="1"/>
</dbReference>
<keyword evidence="7" id="KW-1185">Reference proteome</keyword>
<protein>
    <submittedName>
        <fullName evidence="6">ABC transporter ATP-binding protein</fullName>
    </submittedName>
</protein>
<gene>
    <name evidence="6" type="ORF">HLB29_01290</name>
</gene>
<organism evidence="6 7">
    <name type="scientific">Peptostreptococcus canis</name>
    <dbReference type="NCBI Taxonomy" id="1159213"/>
    <lineage>
        <taxon>Bacteria</taxon>
        <taxon>Bacillati</taxon>
        <taxon>Bacillota</taxon>
        <taxon>Clostridia</taxon>
        <taxon>Peptostreptococcales</taxon>
        <taxon>Peptostreptococcaceae</taxon>
        <taxon>Peptostreptococcus</taxon>
    </lineage>
</organism>
<sequence length="228" mass="26111">MTMAYVDTPVIWDIDVDFIEGSITAIIGPNGAGKSTLLKGMMGLMKPLTGTTRFWGKRYEDVREKIAYVPQTESVNWDFPITVLDVVMMGQYGNKGVFHRISKKEKEMAYDALTQMKMEKFADRHIADLSGGQKQRVFIARAINQNADIYIMDEPLAGVDKNTEHIIMEKFKEFQKHGKTIIVVHHDMNTLIDYFDHVVVIDKVVKGQGKCSEVFKNTTPMEWMARRR</sequence>
<dbReference type="Proteomes" id="UP000713904">
    <property type="component" value="Unassembled WGS sequence"/>
</dbReference>
<evidence type="ECO:0000256" key="3">
    <source>
        <dbReference type="ARBA" id="ARBA00022741"/>
    </source>
</evidence>
<evidence type="ECO:0000256" key="2">
    <source>
        <dbReference type="ARBA" id="ARBA00022448"/>
    </source>
</evidence>
<dbReference type="PROSITE" id="PS00211">
    <property type="entry name" value="ABC_TRANSPORTER_1"/>
    <property type="match status" value="1"/>
</dbReference>
<evidence type="ECO:0000313" key="6">
    <source>
        <dbReference type="EMBL" id="MBC2575317.1"/>
    </source>
</evidence>
<evidence type="ECO:0000256" key="1">
    <source>
        <dbReference type="ARBA" id="ARBA00005417"/>
    </source>
</evidence>
<dbReference type="EMBL" id="JABGBW010000001">
    <property type="protein sequence ID" value="MBC2575317.1"/>
    <property type="molecule type" value="Genomic_DNA"/>
</dbReference>
<keyword evidence="4 6" id="KW-0067">ATP-binding</keyword>
<keyword evidence="3" id="KW-0547">Nucleotide-binding</keyword>
<dbReference type="InterPro" id="IPR003593">
    <property type="entry name" value="AAA+_ATPase"/>
</dbReference>
<dbReference type="SMART" id="SM00382">
    <property type="entry name" value="AAA"/>
    <property type="match status" value="1"/>
</dbReference>
<dbReference type="InterPro" id="IPR027417">
    <property type="entry name" value="P-loop_NTPase"/>
</dbReference>
<evidence type="ECO:0000313" key="7">
    <source>
        <dbReference type="Proteomes" id="UP000713904"/>
    </source>
</evidence>
<feature type="domain" description="ABC transporter" evidence="5">
    <location>
        <begin position="1"/>
        <end position="228"/>
    </location>
</feature>
<dbReference type="InterPro" id="IPR003439">
    <property type="entry name" value="ABC_transporter-like_ATP-bd"/>
</dbReference>